<dbReference type="InterPro" id="IPR001628">
    <property type="entry name" value="Znf_hrmn_rcpt"/>
</dbReference>
<keyword evidence="6" id="KW-0804">Transcription</keyword>
<evidence type="ECO:0000256" key="6">
    <source>
        <dbReference type="ARBA" id="ARBA00023163"/>
    </source>
</evidence>
<evidence type="ECO:0000313" key="13">
    <source>
        <dbReference type="Proteomes" id="UP000830375"/>
    </source>
</evidence>
<dbReference type="InterPro" id="IPR050234">
    <property type="entry name" value="Nuclear_hormone_rcpt_NR1"/>
</dbReference>
<evidence type="ECO:0000256" key="8">
    <source>
        <dbReference type="ARBA" id="ARBA00023242"/>
    </source>
</evidence>
<keyword evidence="7 12" id="KW-0675">Receptor</keyword>
<dbReference type="PANTHER" id="PTHR24082:SF507">
    <property type="entry name" value="BILE ACID RECEPTOR-RELATED"/>
    <property type="match status" value="1"/>
</dbReference>
<dbReference type="EMBL" id="JACTAM010000008">
    <property type="protein sequence ID" value="KAI2661896.1"/>
    <property type="molecule type" value="Genomic_DNA"/>
</dbReference>
<dbReference type="InterPro" id="IPR013088">
    <property type="entry name" value="Znf_NHR/GATA"/>
</dbReference>
<dbReference type="Proteomes" id="UP000830375">
    <property type="component" value="Unassembled WGS sequence"/>
</dbReference>
<keyword evidence="13" id="KW-1185">Reference proteome</keyword>
<evidence type="ECO:0000256" key="3">
    <source>
        <dbReference type="ARBA" id="ARBA00022833"/>
    </source>
</evidence>
<evidence type="ECO:0000259" key="10">
    <source>
        <dbReference type="PROSITE" id="PS51030"/>
    </source>
</evidence>
<dbReference type="PROSITE" id="PS00031">
    <property type="entry name" value="NUCLEAR_REC_DBD_1"/>
    <property type="match status" value="1"/>
</dbReference>
<evidence type="ECO:0000259" key="11">
    <source>
        <dbReference type="PROSITE" id="PS51843"/>
    </source>
</evidence>
<dbReference type="PROSITE" id="PS51030">
    <property type="entry name" value="NUCLEAR_REC_DBD_2"/>
    <property type="match status" value="1"/>
</dbReference>
<evidence type="ECO:0000256" key="5">
    <source>
        <dbReference type="ARBA" id="ARBA00023125"/>
    </source>
</evidence>
<evidence type="ECO:0000256" key="2">
    <source>
        <dbReference type="ARBA" id="ARBA00022771"/>
    </source>
</evidence>
<dbReference type="Gene3D" id="3.30.50.10">
    <property type="entry name" value="Erythroid Transcription Factor GATA-1, subunit A"/>
    <property type="match status" value="1"/>
</dbReference>
<dbReference type="PROSITE" id="PS51843">
    <property type="entry name" value="NR_LBD"/>
    <property type="match status" value="1"/>
</dbReference>
<keyword evidence="1" id="KW-0479">Metal-binding</keyword>
<keyword evidence="8" id="KW-0539">Nucleus</keyword>
<evidence type="ECO:0000256" key="4">
    <source>
        <dbReference type="ARBA" id="ARBA00023015"/>
    </source>
</evidence>
<comment type="caution">
    <text evidence="12">The sequence shown here is derived from an EMBL/GenBank/DDBJ whole genome shotgun (WGS) entry which is preliminary data.</text>
</comment>
<dbReference type="SUPFAM" id="SSF48508">
    <property type="entry name" value="Nuclear receptor ligand-binding domain"/>
    <property type="match status" value="1"/>
</dbReference>
<dbReference type="Pfam" id="PF00105">
    <property type="entry name" value="zf-C4"/>
    <property type="match status" value="1"/>
</dbReference>
<proteinExistence type="predicted"/>
<dbReference type="Gene3D" id="1.10.565.10">
    <property type="entry name" value="Retinoid X Receptor"/>
    <property type="match status" value="2"/>
</dbReference>
<feature type="domain" description="Nuclear receptor" evidence="10">
    <location>
        <begin position="282"/>
        <end position="357"/>
    </location>
</feature>
<dbReference type="PRINTS" id="PR00047">
    <property type="entry name" value="STROIDFINGER"/>
</dbReference>
<feature type="compositionally biased region" description="Polar residues" evidence="9">
    <location>
        <begin position="389"/>
        <end position="403"/>
    </location>
</feature>
<evidence type="ECO:0000313" key="12">
    <source>
        <dbReference type="EMBL" id="KAI2661896.1"/>
    </source>
</evidence>
<dbReference type="PANTHER" id="PTHR24082">
    <property type="entry name" value="NUCLEAR HORMONE RECEPTOR"/>
    <property type="match status" value="1"/>
</dbReference>
<gene>
    <name evidence="12" type="ORF">H4Q32_007596</name>
</gene>
<dbReference type="SMART" id="SM00399">
    <property type="entry name" value="ZnF_C4"/>
    <property type="match status" value="1"/>
</dbReference>
<keyword evidence="2" id="KW-0863">Zinc-finger</keyword>
<evidence type="ECO:0000256" key="9">
    <source>
        <dbReference type="SAM" id="MobiDB-lite"/>
    </source>
</evidence>
<accession>A0ABQ8MG72</accession>
<organism evidence="12 13">
    <name type="scientific">Labeo rohita</name>
    <name type="common">Indian major carp</name>
    <name type="synonym">Cyprinus rohita</name>
    <dbReference type="NCBI Taxonomy" id="84645"/>
    <lineage>
        <taxon>Eukaryota</taxon>
        <taxon>Metazoa</taxon>
        <taxon>Chordata</taxon>
        <taxon>Craniata</taxon>
        <taxon>Vertebrata</taxon>
        <taxon>Euteleostomi</taxon>
        <taxon>Actinopterygii</taxon>
        <taxon>Neopterygii</taxon>
        <taxon>Teleostei</taxon>
        <taxon>Ostariophysi</taxon>
        <taxon>Cypriniformes</taxon>
        <taxon>Cyprinidae</taxon>
        <taxon>Labeoninae</taxon>
        <taxon>Labeonini</taxon>
        <taxon>Labeo</taxon>
    </lineage>
</organism>
<dbReference type="InterPro" id="IPR035500">
    <property type="entry name" value="NHR-like_dom_sf"/>
</dbReference>
<keyword evidence="5" id="KW-0238">DNA-binding</keyword>
<evidence type="ECO:0000256" key="7">
    <source>
        <dbReference type="ARBA" id="ARBA00023170"/>
    </source>
</evidence>
<keyword evidence="3" id="KW-0862">Zinc</keyword>
<keyword evidence="4" id="KW-0805">Transcription regulation</keyword>
<dbReference type="SUPFAM" id="SSF57716">
    <property type="entry name" value="Glucocorticoid receptor-like (DNA-binding domain)"/>
    <property type="match status" value="1"/>
</dbReference>
<reference evidence="12 13" key="1">
    <citation type="submission" date="2022-01" db="EMBL/GenBank/DDBJ databases">
        <title>A high-quality chromosome-level genome assembly of rohu carp, Labeo rohita.</title>
        <authorList>
            <person name="Arick M.A. II"/>
            <person name="Hsu C.-Y."/>
            <person name="Magbanua Z."/>
            <person name="Pechanova O."/>
            <person name="Grover C."/>
            <person name="Miller E."/>
            <person name="Thrash A."/>
            <person name="Ezzel L."/>
            <person name="Alam S."/>
            <person name="Benzie J."/>
            <person name="Hamilton M."/>
            <person name="Karsi A."/>
            <person name="Lawrence M.L."/>
            <person name="Peterson D.G."/>
        </authorList>
    </citation>
    <scope>NUCLEOTIDE SEQUENCE [LARGE SCALE GENOMIC DNA]</scope>
    <source>
        <strain evidence="13">BAU-BD-2019</strain>
        <tissue evidence="12">Blood</tissue>
    </source>
</reference>
<dbReference type="InterPro" id="IPR000536">
    <property type="entry name" value="Nucl_hrmn_rcpt_lig-bd"/>
</dbReference>
<feature type="domain" description="NR LBD" evidence="11">
    <location>
        <begin position="462"/>
        <end position="626"/>
    </location>
</feature>
<protein>
    <submittedName>
        <fullName evidence="12">Bile acid receptor</fullName>
    </submittedName>
</protein>
<evidence type="ECO:0000256" key="1">
    <source>
        <dbReference type="ARBA" id="ARBA00022723"/>
    </source>
</evidence>
<name>A0ABQ8MG72_LABRO</name>
<sequence length="626" mass="70021">MSPLPPAKDMKGPPMKQKSSWAELCSDTWECVGVVVKPWLSDVCLASVGRQGLNCCQHHKCKSHIKLRSSTRNIGAELLDKSASLGTFTQLLLNAGSQLQAKPVEGVWDRLLFSMLFRSFQSPRGAQTEISTAFAAFCHNLFIQTFSVKNENPTDQMREGTDPEMSMSVGGYLSASDTFDITEPPQYYDVLVDPLSCSYQEPDLQSPLYGQQPFSNVNVQFSMYGAPNAQACNPPYPYSHQCSEFTCEPDMEVQSPTRGSIVGLPVLKRPRMGHGARVKGQDELCVVCGDKASGYHYNALTCEGCKGFFRRSVTKKAVYRCKSGGSCEMDMYMRRKCQDCRLRKCRAVGMLAECLLTEVQCQSKRLRKGSKHRGHNGSAGRTEDDYSENRSVSSTSKFTTRPSHYNRTAPEFAFNRAETTSFRRFSAFNAIAVFTYAQMNQAKGGNTPAIETKCQVSGFSREQRCILNRIVEAYRRYIIQDNTHCRVPLWSSLTSSVDLTPPQTEKLLQFLRSVPGFELLDSSDQNTLLSSSSVEVMFLLLAQQFSENPTSVSNADRPSLHAVGCVENLQEFVLELLSRACCCCSSQGTPQDPRRFARLLGRLTELRTLRHNHLTLLPQQPWDMQS</sequence>
<feature type="region of interest" description="Disordered" evidence="9">
    <location>
        <begin position="367"/>
        <end position="403"/>
    </location>
</feature>